<dbReference type="PANTHER" id="PTHR47331:SF1">
    <property type="entry name" value="GAG-LIKE PROTEIN"/>
    <property type="match status" value="1"/>
</dbReference>
<gene>
    <name evidence="1" type="ORF">QQF64_026297</name>
</gene>
<dbReference type="SUPFAM" id="SSF56672">
    <property type="entry name" value="DNA/RNA polymerases"/>
    <property type="match status" value="1"/>
</dbReference>
<sequence>MGRPGGHLEQENRVEARTTAACNKEVLEWLKWDSIGAACDPICGGCRCGKCSPGGKEMSLADEKELEIIKAGLTFRERDTHSDQLHWDAKYPWKVNPVSLPNNRKAVEATFLRTEKRLMKDPLWKEAYLKQVHEMVERGAAVKLTKDVMDSWKGAVWWVSHLTTPNPHSVTMPVRLVWNSSQEFGGVSMNSILLKGPDVLNPIRAVLLRFREGEHAAIGDITKMYNSVWLEEQEVHVHRFLWRDSPEDEIEGYAVVRVNMGDKPAGCIAQVAM</sequence>
<proteinExistence type="predicted"/>
<comment type="caution">
    <text evidence="1">The sequence shown here is derived from an EMBL/GenBank/DDBJ whole genome shotgun (WGS) entry which is preliminary data.</text>
</comment>
<evidence type="ECO:0000313" key="1">
    <source>
        <dbReference type="EMBL" id="KAL1279624.1"/>
    </source>
</evidence>
<accession>A0ABR3NRR9</accession>
<dbReference type="PANTHER" id="PTHR47331">
    <property type="entry name" value="PHD-TYPE DOMAIN-CONTAINING PROTEIN"/>
    <property type="match status" value="1"/>
</dbReference>
<dbReference type="Proteomes" id="UP001558613">
    <property type="component" value="Unassembled WGS sequence"/>
</dbReference>
<dbReference type="EMBL" id="JAYMGO010000003">
    <property type="protein sequence ID" value="KAL1279624.1"/>
    <property type="molecule type" value="Genomic_DNA"/>
</dbReference>
<reference evidence="1 2" key="1">
    <citation type="submission" date="2023-09" db="EMBL/GenBank/DDBJ databases">
        <authorList>
            <person name="Wang M."/>
        </authorList>
    </citation>
    <scope>NUCLEOTIDE SEQUENCE [LARGE SCALE GENOMIC DNA]</scope>
    <source>
        <strain evidence="1">GT-2023</strain>
        <tissue evidence="1">Liver</tissue>
    </source>
</reference>
<keyword evidence="2" id="KW-1185">Reference proteome</keyword>
<protein>
    <submittedName>
        <fullName evidence="1">Uncharacterized protein</fullName>
    </submittedName>
</protein>
<name>A0ABR3NRR9_9TELE</name>
<dbReference type="InterPro" id="IPR043502">
    <property type="entry name" value="DNA/RNA_pol_sf"/>
</dbReference>
<organism evidence="1 2">
    <name type="scientific">Cirrhinus molitorella</name>
    <name type="common">mud carp</name>
    <dbReference type="NCBI Taxonomy" id="172907"/>
    <lineage>
        <taxon>Eukaryota</taxon>
        <taxon>Metazoa</taxon>
        <taxon>Chordata</taxon>
        <taxon>Craniata</taxon>
        <taxon>Vertebrata</taxon>
        <taxon>Euteleostomi</taxon>
        <taxon>Actinopterygii</taxon>
        <taxon>Neopterygii</taxon>
        <taxon>Teleostei</taxon>
        <taxon>Ostariophysi</taxon>
        <taxon>Cypriniformes</taxon>
        <taxon>Cyprinidae</taxon>
        <taxon>Labeoninae</taxon>
        <taxon>Labeonini</taxon>
        <taxon>Cirrhinus</taxon>
    </lineage>
</organism>
<evidence type="ECO:0000313" key="2">
    <source>
        <dbReference type="Proteomes" id="UP001558613"/>
    </source>
</evidence>